<comment type="caution">
    <text evidence="3">The sequence shown here is derived from an EMBL/GenBank/DDBJ whole genome shotgun (WGS) entry which is preliminary data.</text>
</comment>
<accession>A0AAD6UTD8</accession>
<dbReference type="Proteomes" id="UP001219525">
    <property type="component" value="Unassembled WGS sequence"/>
</dbReference>
<evidence type="ECO:0000256" key="1">
    <source>
        <dbReference type="SAM" id="MobiDB-lite"/>
    </source>
</evidence>
<evidence type="ECO:0000256" key="2">
    <source>
        <dbReference type="SAM" id="Phobius"/>
    </source>
</evidence>
<reference evidence="3" key="1">
    <citation type="submission" date="2023-03" db="EMBL/GenBank/DDBJ databases">
        <title>Massive genome expansion in bonnet fungi (Mycena s.s.) driven by repeated elements and novel gene families across ecological guilds.</title>
        <authorList>
            <consortium name="Lawrence Berkeley National Laboratory"/>
            <person name="Harder C.B."/>
            <person name="Miyauchi S."/>
            <person name="Viragh M."/>
            <person name="Kuo A."/>
            <person name="Thoen E."/>
            <person name="Andreopoulos B."/>
            <person name="Lu D."/>
            <person name="Skrede I."/>
            <person name="Drula E."/>
            <person name="Henrissat B."/>
            <person name="Morin E."/>
            <person name="Kohler A."/>
            <person name="Barry K."/>
            <person name="LaButti K."/>
            <person name="Morin E."/>
            <person name="Salamov A."/>
            <person name="Lipzen A."/>
            <person name="Mereny Z."/>
            <person name="Hegedus B."/>
            <person name="Baldrian P."/>
            <person name="Stursova M."/>
            <person name="Weitz H."/>
            <person name="Taylor A."/>
            <person name="Grigoriev I.V."/>
            <person name="Nagy L.G."/>
            <person name="Martin F."/>
            <person name="Kauserud H."/>
        </authorList>
    </citation>
    <scope>NUCLEOTIDE SEQUENCE</scope>
    <source>
        <strain evidence="3">9144</strain>
    </source>
</reference>
<dbReference type="AlphaFoldDB" id="A0AAD6UTD8"/>
<keyword evidence="2" id="KW-0472">Membrane</keyword>
<keyword evidence="4" id="KW-1185">Reference proteome</keyword>
<name>A0AAD6UTD8_9AGAR</name>
<keyword evidence="2" id="KW-1133">Transmembrane helix</keyword>
<proteinExistence type="predicted"/>
<dbReference type="EMBL" id="JARJCW010000100">
    <property type="protein sequence ID" value="KAJ7194204.1"/>
    <property type="molecule type" value="Genomic_DNA"/>
</dbReference>
<keyword evidence="2" id="KW-0812">Transmembrane</keyword>
<feature type="region of interest" description="Disordered" evidence="1">
    <location>
        <begin position="101"/>
        <end position="120"/>
    </location>
</feature>
<gene>
    <name evidence="3" type="ORF">GGX14DRAFT_11783</name>
</gene>
<protein>
    <submittedName>
        <fullName evidence="3">Uncharacterized protein</fullName>
    </submittedName>
</protein>
<feature type="transmembrane region" description="Helical" evidence="2">
    <location>
        <begin position="56"/>
        <end position="76"/>
    </location>
</feature>
<organism evidence="3 4">
    <name type="scientific">Mycena pura</name>
    <dbReference type="NCBI Taxonomy" id="153505"/>
    <lineage>
        <taxon>Eukaryota</taxon>
        <taxon>Fungi</taxon>
        <taxon>Dikarya</taxon>
        <taxon>Basidiomycota</taxon>
        <taxon>Agaricomycotina</taxon>
        <taxon>Agaricomycetes</taxon>
        <taxon>Agaricomycetidae</taxon>
        <taxon>Agaricales</taxon>
        <taxon>Marasmiineae</taxon>
        <taxon>Mycenaceae</taxon>
        <taxon>Mycena</taxon>
    </lineage>
</organism>
<sequence length="199" mass="21814">MHVVQNIFRDRSPAQGAMFSIISLNVPNKTVVVPLQASGSGLATAQPSPSVHKKNIGGAVAPVVVVMLLAATGYFFHRRWKQRNHLAPRAFRAPLSIGESQSLTLPANGDPRRSTPTPYTQQLPDSDAEFLRLQAPEPILTSQQLLLQPPLTSGAPPLNGTTHLWTEVENLRREMALLRMSRQATEELPMYQSVIHDGS</sequence>
<evidence type="ECO:0000313" key="3">
    <source>
        <dbReference type="EMBL" id="KAJ7194204.1"/>
    </source>
</evidence>
<evidence type="ECO:0000313" key="4">
    <source>
        <dbReference type="Proteomes" id="UP001219525"/>
    </source>
</evidence>